<dbReference type="InterPro" id="IPR018391">
    <property type="entry name" value="PQQ_b-propeller_rpt"/>
</dbReference>
<reference evidence="5" key="1">
    <citation type="submission" date="2018-05" db="EMBL/GenBank/DDBJ databases">
        <authorList>
            <person name="Lanie J.A."/>
            <person name="Ng W.-L."/>
            <person name="Kazmierczak K.M."/>
            <person name="Andrzejewski T.M."/>
            <person name="Davidsen T.M."/>
            <person name="Wayne K.J."/>
            <person name="Tettelin H."/>
            <person name="Glass J.I."/>
            <person name="Rusch D."/>
            <person name="Podicherti R."/>
            <person name="Tsui H.-C.T."/>
            <person name="Winkler M.E."/>
        </authorList>
    </citation>
    <scope>NUCLEOTIDE SEQUENCE</scope>
</reference>
<name>A0A381VV22_9ZZZZ</name>
<dbReference type="SUPFAM" id="SSF50998">
    <property type="entry name" value="Quinoprotein alcohol dehydrogenase-like"/>
    <property type="match status" value="1"/>
</dbReference>
<dbReference type="CDD" id="cd10280">
    <property type="entry name" value="PQQ_mGDH"/>
    <property type="match status" value="1"/>
</dbReference>
<dbReference type="GO" id="GO:0016020">
    <property type="term" value="C:membrane"/>
    <property type="evidence" value="ECO:0007669"/>
    <property type="project" value="InterPro"/>
</dbReference>
<dbReference type="SMART" id="SM00564">
    <property type="entry name" value="PQQ"/>
    <property type="match status" value="5"/>
</dbReference>
<dbReference type="Pfam" id="PF01011">
    <property type="entry name" value="PQQ"/>
    <property type="match status" value="1"/>
</dbReference>
<dbReference type="GO" id="GO:0048038">
    <property type="term" value="F:quinone binding"/>
    <property type="evidence" value="ECO:0007669"/>
    <property type="project" value="InterPro"/>
</dbReference>
<accession>A0A381VV22</accession>
<organism evidence="5">
    <name type="scientific">marine metagenome</name>
    <dbReference type="NCBI Taxonomy" id="408172"/>
    <lineage>
        <taxon>unclassified sequences</taxon>
        <taxon>metagenomes</taxon>
        <taxon>ecological metagenomes</taxon>
    </lineage>
</organism>
<evidence type="ECO:0000256" key="3">
    <source>
        <dbReference type="ARBA" id="ARBA00023002"/>
    </source>
</evidence>
<evidence type="ECO:0000259" key="4">
    <source>
        <dbReference type="Pfam" id="PF01011"/>
    </source>
</evidence>
<dbReference type="Gene3D" id="2.140.10.10">
    <property type="entry name" value="Quinoprotein alcohol dehydrogenase-like superfamily"/>
    <property type="match status" value="2"/>
</dbReference>
<dbReference type="PANTHER" id="PTHR32303">
    <property type="entry name" value="QUINOPROTEIN ALCOHOL DEHYDROGENASE (CYTOCHROME C)"/>
    <property type="match status" value="1"/>
</dbReference>
<feature type="domain" description="Pyrrolo-quinoline quinone repeat" evidence="4">
    <location>
        <begin position="53"/>
        <end position="655"/>
    </location>
</feature>
<dbReference type="InterPro" id="IPR002372">
    <property type="entry name" value="PQQ_rpt_dom"/>
</dbReference>
<keyword evidence="3" id="KW-0560">Oxidoreductase</keyword>
<comment type="similarity">
    <text evidence="2">Belongs to the bacterial PQQ dehydrogenase family.</text>
</comment>
<dbReference type="GO" id="GO:0016614">
    <property type="term" value="F:oxidoreductase activity, acting on CH-OH group of donors"/>
    <property type="evidence" value="ECO:0007669"/>
    <property type="project" value="InterPro"/>
</dbReference>
<comment type="cofactor">
    <cofactor evidence="1">
        <name>pyrroloquinoline quinone</name>
        <dbReference type="ChEBI" id="CHEBI:58442"/>
    </cofactor>
</comment>
<dbReference type="AlphaFoldDB" id="A0A381VV22"/>
<feature type="non-terminal residue" evidence="5">
    <location>
        <position position="1"/>
    </location>
</feature>
<evidence type="ECO:0000256" key="1">
    <source>
        <dbReference type="ARBA" id="ARBA00001931"/>
    </source>
</evidence>
<evidence type="ECO:0000313" key="5">
    <source>
        <dbReference type="EMBL" id="SVA44140.1"/>
    </source>
</evidence>
<sequence>VINPLAVMIEHEASTPHYKTPVSMTMKRIILSLLGLWFLYMNPLYSDENESDWMQYGGHEGGGRYSPLNQINKDNVHDLEVAWTFKTGHLDRVPERLSFLRKLVGFQVTPILLPDDVGGHLVLCTPFNEVIALDPTSGEQRWFYSPEINLMPLAGRFNCKGLSQWRDPEVNPDELCAHSLFMATNDKRLIALDGRTGTPCPGFGENGQVDVTPYIKAMEPTNQIRSSQLKSPPAVVNGVIIIGGTGNKFKDASSINGAVRGFDARSGEFLWAFDTLVRDQNDPDALPYSVGGANVWTTMSVDSERDLVFVPTASASPNFYGGLRPGDNRYANSVLAIKASTGELVWHYQTLHHDIWDWDLPTHPILVDVTTKEGSIPIVIQLGKTGMVYTFHRETGEPYFDIEERPVPTDGIVGDQLSPTQPFPVKPPPLIRQGISPDDAWGVTLYERESCREMITNARYGGMFTPMSTKGTVMYPQVGGGSNWGGGAFDPVRNILITPVAQVPFYVQLIPEDEVDKKLAKEPMAGNPMGPPGLIKGTGYGLFQKPLLSPLYTPCTKPPWSLIVAVDMVTGEILWKTPFGKIDKLSPLPIGFEWGTPYAGGAITTGGGVIFIGASADERFRAFDIDTGKKLLELKAPTSAMATPMTYMADGRQYVVIATGGHMWNYPQGISDEIIAYALPNK</sequence>
<dbReference type="PANTHER" id="PTHR32303:SF4">
    <property type="entry name" value="QUINOPROTEIN GLUCOSE DEHYDROGENASE"/>
    <property type="match status" value="1"/>
</dbReference>
<dbReference type="EMBL" id="UINC01009872">
    <property type="protein sequence ID" value="SVA44140.1"/>
    <property type="molecule type" value="Genomic_DNA"/>
</dbReference>
<dbReference type="InterPro" id="IPR011047">
    <property type="entry name" value="Quinoprotein_ADH-like_sf"/>
</dbReference>
<protein>
    <recommendedName>
        <fullName evidence="4">Pyrrolo-quinoline quinone repeat domain-containing protein</fullName>
    </recommendedName>
</protein>
<dbReference type="InterPro" id="IPR017511">
    <property type="entry name" value="PQQ_mDH"/>
</dbReference>
<proteinExistence type="inferred from homology"/>
<gene>
    <name evidence="5" type="ORF">METZ01_LOCUS96994</name>
</gene>
<evidence type="ECO:0000256" key="2">
    <source>
        <dbReference type="ARBA" id="ARBA00008156"/>
    </source>
</evidence>